<dbReference type="RefSeq" id="WP_024407839.1">
    <property type="nucleotide sequence ID" value="NZ_CEGO01000009.1"/>
</dbReference>
<dbReference type="InterPro" id="IPR041183">
    <property type="entry name" value="Cyclophilin-like"/>
</dbReference>
<evidence type="ECO:0000313" key="5">
    <source>
        <dbReference type="Proteomes" id="UP000073200"/>
    </source>
</evidence>
<dbReference type="Proteomes" id="UP000073200">
    <property type="component" value="Unassembled WGS sequence"/>
</dbReference>
<evidence type="ECO:0000313" key="4">
    <source>
        <dbReference type="Proteomes" id="UP000072353"/>
    </source>
</evidence>
<evidence type="ECO:0000313" key="2">
    <source>
        <dbReference type="EMBL" id="CYV01169.1"/>
    </source>
</evidence>
<dbReference type="EMBL" id="FIHG01000007">
    <property type="protein sequence ID" value="CYV01169.1"/>
    <property type="molecule type" value="Genomic_DNA"/>
</dbReference>
<dbReference type="Gene3D" id="2.40.100.20">
    <property type="match status" value="1"/>
</dbReference>
<proteinExistence type="predicted"/>
<dbReference type="Proteomes" id="UP000072353">
    <property type="component" value="Unassembled WGS sequence"/>
</dbReference>
<name>A0A0Z8GRV7_STRSU</name>
<protein>
    <submittedName>
        <fullName evidence="2">Uncharacterized conserved protein</fullName>
    </submittedName>
</protein>
<dbReference type="AlphaFoldDB" id="A0A0Z8GRV7"/>
<dbReference type="InterPro" id="IPR029000">
    <property type="entry name" value="Cyclophilin-like_dom_sf"/>
</dbReference>
<accession>A0A0Z8GRV7</accession>
<evidence type="ECO:0000313" key="3">
    <source>
        <dbReference type="EMBL" id="CYX55174.1"/>
    </source>
</evidence>
<gene>
    <name evidence="2" type="ORF">ERS132421_01419</name>
    <name evidence="3" type="ORF">ERS132521_01364</name>
</gene>
<dbReference type="Pfam" id="PF18050">
    <property type="entry name" value="Cyclophil_like2"/>
    <property type="match status" value="1"/>
</dbReference>
<dbReference type="EMBL" id="FILL01000011">
    <property type="protein sequence ID" value="CYX55174.1"/>
    <property type="molecule type" value="Genomic_DNA"/>
</dbReference>
<dbReference type="SUPFAM" id="SSF50891">
    <property type="entry name" value="Cyclophilin-like"/>
    <property type="match status" value="1"/>
</dbReference>
<reference evidence="4 5" key="1">
    <citation type="submission" date="2016-02" db="EMBL/GenBank/DDBJ databases">
        <authorList>
            <consortium name="Pathogen Informatics"/>
        </authorList>
    </citation>
    <scope>NUCLEOTIDE SEQUENCE [LARGE SCALE GENOMIC DNA]</scope>
    <source>
        <strain evidence="2 5">LSS59</strain>
        <strain evidence="3 4">SS975</strain>
    </source>
</reference>
<evidence type="ECO:0000259" key="1">
    <source>
        <dbReference type="Pfam" id="PF18050"/>
    </source>
</evidence>
<feature type="domain" description="Cyclophilin-like" evidence="1">
    <location>
        <begin position="5"/>
        <end position="113"/>
    </location>
</feature>
<sequence>MTLTLSINHETLPVTWENNNAVQSLKTKLTDQSLTVNLSAYGGFEQVGSLGFTLPSQDQQLRATSGDIMLYNSNNIVLFFGSNSWSYTKLGHIDLSQSELDKLLNQDSVSITLSLSDAK</sequence>
<organism evidence="2 5">
    <name type="scientific">Streptococcus suis</name>
    <dbReference type="NCBI Taxonomy" id="1307"/>
    <lineage>
        <taxon>Bacteria</taxon>
        <taxon>Bacillati</taxon>
        <taxon>Bacillota</taxon>
        <taxon>Bacilli</taxon>
        <taxon>Lactobacillales</taxon>
        <taxon>Streptococcaceae</taxon>
        <taxon>Streptococcus</taxon>
    </lineage>
</organism>